<accession>A0A1X7STJ9</accession>
<dbReference type="EnsemblMetazoa" id="Aqu2.1.05408_001">
    <property type="protein sequence ID" value="Aqu2.1.05408_001"/>
    <property type="gene ID" value="Aqu2.1.05408"/>
</dbReference>
<dbReference type="InParanoid" id="A0A1X7STJ9"/>
<name>A0A1X7STJ9_AMPQE</name>
<reference evidence="2" key="1">
    <citation type="submission" date="2017-05" db="UniProtKB">
        <authorList>
            <consortium name="EnsemblMetazoa"/>
        </authorList>
    </citation>
    <scope>IDENTIFICATION</scope>
</reference>
<sequence length="91" mass="9833">MARAEGHRQGQGIALCPYPSHGMLMPDQNPDVDWELDVAQEPSGYALPMGMRSQCGDGPHRVSTPLEGSAGKEDMASPWDQNPTPSKDLTK</sequence>
<feature type="compositionally biased region" description="Polar residues" evidence="1">
    <location>
        <begin position="79"/>
        <end position="91"/>
    </location>
</feature>
<proteinExistence type="predicted"/>
<dbReference type="AlphaFoldDB" id="A0A1X7STJ9"/>
<organism evidence="2">
    <name type="scientific">Amphimedon queenslandica</name>
    <name type="common">Sponge</name>
    <dbReference type="NCBI Taxonomy" id="400682"/>
    <lineage>
        <taxon>Eukaryota</taxon>
        <taxon>Metazoa</taxon>
        <taxon>Porifera</taxon>
        <taxon>Demospongiae</taxon>
        <taxon>Heteroscleromorpha</taxon>
        <taxon>Haplosclerida</taxon>
        <taxon>Niphatidae</taxon>
        <taxon>Amphimedon</taxon>
    </lineage>
</organism>
<evidence type="ECO:0000313" key="2">
    <source>
        <dbReference type="EnsemblMetazoa" id="Aqu2.1.05408_001"/>
    </source>
</evidence>
<evidence type="ECO:0000256" key="1">
    <source>
        <dbReference type="SAM" id="MobiDB-lite"/>
    </source>
</evidence>
<protein>
    <submittedName>
        <fullName evidence="2">Uncharacterized protein</fullName>
    </submittedName>
</protein>
<feature type="region of interest" description="Disordered" evidence="1">
    <location>
        <begin position="49"/>
        <end position="91"/>
    </location>
</feature>